<dbReference type="OrthoDB" id="6768044at2759"/>
<protein>
    <recommendedName>
        <fullName evidence="3">Reverse transcriptase domain</fullName>
    </recommendedName>
</protein>
<evidence type="ECO:0000313" key="1">
    <source>
        <dbReference type="EMBL" id="VVC26962.1"/>
    </source>
</evidence>
<dbReference type="Proteomes" id="UP000325440">
    <property type="component" value="Unassembled WGS sequence"/>
</dbReference>
<evidence type="ECO:0000313" key="2">
    <source>
        <dbReference type="Proteomes" id="UP000325440"/>
    </source>
</evidence>
<accession>A0A5E4MCI8</accession>
<organism evidence="1 2">
    <name type="scientific">Cinara cedri</name>
    <dbReference type="NCBI Taxonomy" id="506608"/>
    <lineage>
        <taxon>Eukaryota</taxon>
        <taxon>Metazoa</taxon>
        <taxon>Ecdysozoa</taxon>
        <taxon>Arthropoda</taxon>
        <taxon>Hexapoda</taxon>
        <taxon>Insecta</taxon>
        <taxon>Pterygota</taxon>
        <taxon>Neoptera</taxon>
        <taxon>Paraneoptera</taxon>
        <taxon>Hemiptera</taxon>
        <taxon>Sternorrhyncha</taxon>
        <taxon>Aphidomorpha</taxon>
        <taxon>Aphidoidea</taxon>
        <taxon>Aphididae</taxon>
        <taxon>Lachninae</taxon>
        <taxon>Cinara</taxon>
    </lineage>
</organism>
<dbReference type="EMBL" id="CABPRJ010000054">
    <property type="protein sequence ID" value="VVC26962.1"/>
    <property type="molecule type" value="Genomic_DNA"/>
</dbReference>
<sequence length="133" mass="15558">MKEETGSFKKRHQMKLIDTNGKLIIDKQNIKNKWQSYLETVFQDQRPEISYPTLKLITGPDIEAQDDEAAELDDKDLRIISNLFWNQTVCMKLDEEETELVNISQGVRQGCILSLLIFNMYSERIFNNALNEE</sequence>
<evidence type="ECO:0008006" key="3">
    <source>
        <dbReference type="Google" id="ProtNLM"/>
    </source>
</evidence>
<reference evidence="1 2" key="1">
    <citation type="submission" date="2019-08" db="EMBL/GenBank/DDBJ databases">
        <authorList>
            <person name="Alioto T."/>
            <person name="Alioto T."/>
            <person name="Gomez Garrido J."/>
        </authorList>
    </citation>
    <scope>NUCLEOTIDE SEQUENCE [LARGE SCALE GENOMIC DNA]</scope>
</reference>
<gene>
    <name evidence="1" type="ORF">CINCED_3A013606</name>
</gene>
<dbReference type="AlphaFoldDB" id="A0A5E4MCI8"/>
<keyword evidence="2" id="KW-1185">Reference proteome</keyword>
<name>A0A5E4MCI8_9HEMI</name>
<proteinExistence type="predicted"/>